<evidence type="ECO:0000313" key="1">
    <source>
        <dbReference type="EMBL" id="KAJ4496346.1"/>
    </source>
</evidence>
<name>A0A9W9B444_9AGAR</name>
<reference evidence="1" key="1">
    <citation type="submission" date="2022-08" db="EMBL/GenBank/DDBJ databases">
        <authorList>
            <consortium name="DOE Joint Genome Institute"/>
            <person name="Min B."/>
            <person name="Riley R."/>
            <person name="Sierra-Patev S."/>
            <person name="Naranjo-Ortiz M."/>
            <person name="Looney B."/>
            <person name="Konkel Z."/>
            <person name="Slot J.C."/>
            <person name="Sakamoto Y."/>
            <person name="Steenwyk J.L."/>
            <person name="Rokas A."/>
            <person name="Carro J."/>
            <person name="Camarero S."/>
            <person name="Ferreira P."/>
            <person name="Molpeceres G."/>
            <person name="Ruiz-Duenas F.J."/>
            <person name="Serrano A."/>
            <person name="Henrissat B."/>
            <person name="Drula E."/>
            <person name="Hughes K.W."/>
            <person name="Mata J.L."/>
            <person name="Ishikawa N.K."/>
            <person name="Vargas-Isla R."/>
            <person name="Ushijima S."/>
            <person name="Smith C.A."/>
            <person name="Ahrendt S."/>
            <person name="Andreopoulos W."/>
            <person name="He G."/>
            <person name="Labutti K."/>
            <person name="Lipzen A."/>
            <person name="Ng V."/>
            <person name="Sandor L."/>
            <person name="Barry K."/>
            <person name="Martinez A.T."/>
            <person name="Xiao Y."/>
            <person name="Gibbons J.G."/>
            <person name="Terashima K."/>
            <person name="Hibbett D.S."/>
            <person name="Grigoriev I.V."/>
        </authorList>
    </citation>
    <scope>NUCLEOTIDE SEQUENCE</scope>
    <source>
        <strain evidence="1">Sp2 HRB7682 ss15</strain>
    </source>
</reference>
<evidence type="ECO:0000313" key="2">
    <source>
        <dbReference type="Proteomes" id="UP001150238"/>
    </source>
</evidence>
<accession>A0A9W9B444</accession>
<organism evidence="1 2">
    <name type="scientific">Lentinula lateritia</name>
    <dbReference type="NCBI Taxonomy" id="40482"/>
    <lineage>
        <taxon>Eukaryota</taxon>
        <taxon>Fungi</taxon>
        <taxon>Dikarya</taxon>
        <taxon>Basidiomycota</taxon>
        <taxon>Agaricomycotina</taxon>
        <taxon>Agaricomycetes</taxon>
        <taxon>Agaricomycetidae</taxon>
        <taxon>Agaricales</taxon>
        <taxon>Marasmiineae</taxon>
        <taxon>Omphalotaceae</taxon>
        <taxon>Lentinula</taxon>
    </lineage>
</organism>
<comment type="caution">
    <text evidence="1">The sequence shown here is derived from an EMBL/GenBank/DDBJ whole genome shotgun (WGS) entry which is preliminary data.</text>
</comment>
<gene>
    <name evidence="1" type="ORF">C8J55DRAFT_484218</name>
</gene>
<sequence length="178" mass="20637">MAWTSTKFNSRKVFISSDVVQHIQDYLCLNYQVLAEKWPTNLTTEVTEVDGVSVGRAIYTSFHHQHCNSFIILELQQNQYFAARIQQIFYHAHQHPHDPHLSVSEIYTSVDLLNPLDTDVLPDWYRQFKMGWLCCDPSNPSTPTPVQVTVPLKLLKAQAGDLLYEVIVNELIWEKQIH</sequence>
<dbReference type="AlphaFoldDB" id="A0A9W9B444"/>
<proteinExistence type="predicted"/>
<dbReference type="EMBL" id="JANVFS010000001">
    <property type="protein sequence ID" value="KAJ4496346.1"/>
    <property type="molecule type" value="Genomic_DNA"/>
</dbReference>
<dbReference type="Proteomes" id="UP001150238">
    <property type="component" value="Unassembled WGS sequence"/>
</dbReference>
<protein>
    <submittedName>
        <fullName evidence="1">Uncharacterized protein</fullName>
    </submittedName>
</protein>
<reference evidence="1" key="2">
    <citation type="journal article" date="2023" name="Proc. Natl. Acad. Sci. U.S.A.">
        <title>A global phylogenomic analysis of the shiitake genus Lentinula.</title>
        <authorList>
            <person name="Sierra-Patev S."/>
            <person name="Min B."/>
            <person name="Naranjo-Ortiz M."/>
            <person name="Looney B."/>
            <person name="Konkel Z."/>
            <person name="Slot J.C."/>
            <person name="Sakamoto Y."/>
            <person name="Steenwyk J.L."/>
            <person name="Rokas A."/>
            <person name="Carro J."/>
            <person name="Camarero S."/>
            <person name="Ferreira P."/>
            <person name="Molpeceres G."/>
            <person name="Ruiz-Duenas F.J."/>
            <person name="Serrano A."/>
            <person name="Henrissat B."/>
            <person name="Drula E."/>
            <person name="Hughes K.W."/>
            <person name="Mata J.L."/>
            <person name="Ishikawa N.K."/>
            <person name="Vargas-Isla R."/>
            <person name="Ushijima S."/>
            <person name="Smith C.A."/>
            <person name="Donoghue J."/>
            <person name="Ahrendt S."/>
            <person name="Andreopoulos W."/>
            <person name="He G."/>
            <person name="LaButti K."/>
            <person name="Lipzen A."/>
            <person name="Ng V."/>
            <person name="Riley R."/>
            <person name="Sandor L."/>
            <person name="Barry K."/>
            <person name="Martinez A.T."/>
            <person name="Xiao Y."/>
            <person name="Gibbons J.G."/>
            <person name="Terashima K."/>
            <person name="Grigoriev I.V."/>
            <person name="Hibbett D."/>
        </authorList>
    </citation>
    <scope>NUCLEOTIDE SEQUENCE</scope>
    <source>
        <strain evidence="1">Sp2 HRB7682 ss15</strain>
    </source>
</reference>